<name>A0AAW1H644_SAPOF</name>
<comment type="caution">
    <text evidence="2">The sequence shown here is derived from an EMBL/GenBank/DDBJ whole genome shotgun (WGS) entry which is preliminary data.</text>
</comment>
<evidence type="ECO:0000313" key="3">
    <source>
        <dbReference type="Proteomes" id="UP001443914"/>
    </source>
</evidence>
<dbReference type="AlphaFoldDB" id="A0AAW1H644"/>
<feature type="compositionally biased region" description="Polar residues" evidence="1">
    <location>
        <begin position="158"/>
        <end position="170"/>
    </location>
</feature>
<dbReference type="EMBL" id="JBDFQZ010000012">
    <property type="protein sequence ID" value="KAK9671395.1"/>
    <property type="molecule type" value="Genomic_DNA"/>
</dbReference>
<feature type="region of interest" description="Disordered" evidence="1">
    <location>
        <begin position="22"/>
        <end position="41"/>
    </location>
</feature>
<feature type="compositionally biased region" description="Basic and acidic residues" evidence="1">
    <location>
        <begin position="140"/>
        <end position="150"/>
    </location>
</feature>
<keyword evidence="3" id="KW-1185">Reference proteome</keyword>
<feature type="region of interest" description="Disordered" evidence="1">
    <location>
        <begin position="49"/>
        <end position="170"/>
    </location>
</feature>
<gene>
    <name evidence="2" type="ORF">RND81_12G027400</name>
</gene>
<evidence type="ECO:0000256" key="1">
    <source>
        <dbReference type="SAM" id="MobiDB-lite"/>
    </source>
</evidence>
<feature type="compositionally biased region" description="Basic and acidic residues" evidence="1">
    <location>
        <begin position="49"/>
        <end position="83"/>
    </location>
</feature>
<accession>A0AAW1H644</accession>
<sequence length="930" mass="101169">METQDQKKPNISGHGGVHICSKCGWPYPNAHPSSKNRRAHKKVCGTIDKYRLDNDAQEKTHVEDYDGELHSDDEFETPSDKGVKRTISRRSSSGVGSRSSRSNRSEDELFTDAVTEFNESPAGEASGGAIQRFYSMQNELPRDDIERAEENPVAGADNLSTIEHLNDNQLQTVENVDGDKVESGLASQDHISTKPSVESVVVTSEIDNTVDQKIEQSSEPYIEPDMVSTTDEEIKSSKDESKIETSSIETLVEVADVGDLKGACDEPQGVSGEHLASVSASGLIKTSSLGNDVESDNGRFDVLESSEREKIGNGNEAVSLHEGECMNSGNGNTSKSELFKEGDSKIGSDESVYDLLGSDVLPLEQLPEIEVEDVDHIRIKNSISESPNATVEIVDYSKGCSIEEGSSDIAFNENSEGERIFSEDFGVSSLEDKQGESQKYVGEQKTFGEPDHISDVETSNADVILFKNEGVDDLKSGNSEIKKDGGIEEKKPITSLQNNFLEGATIDAGKTTSNEDSARSDVEDAREYITVMDTGGSEVVEDDLAVRNSEVIKPTLDDFTEQDSENLHISTGMGNDENNTLEGAIQNENEISDRVTPDRIVDHGKLDRVLDSGDLTVGHSEGESLSTSQFVGEIESSEKKIRTEEFKADDYANSTLKTHGQLNSTSKVEVDEDADRSSATVDHCSDEKVADDTSRIVDGGREIKQPVTISAVDTIVDSGSMSDSLDGNWGSVSVMSTTSDAIPTSDPIALHDPRSLEGEENPSMVPKHAMETQHSQNQVPIKPEIGIQQLECVSEIHPSPNEPNRGKKDKEIIDKVSNWDSGKQNTPLKALLGEATARSRAESPIHHYQSSTSTSVLKTDVISGTNNGLSAKTENVILNSDHSEMDAAQEETGKEWNSPARYPVNIKTEKRRSKSTFWAPFLCCSSVNAR</sequence>
<proteinExistence type="predicted"/>
<feature type="region of interest" description="Disordered" evidence="1">
    <location>
        <begin position="216"/>
        <end position="245"/>
    </location>
</feature>
<feature type="compositionally biased region" description="Low complexity" evidence="1">
    <location>
        <begin position="89"/>
        <end position="102"/>
    </location>
</feature>
<dbReference type="PANTHER" id="PTHR35746:SF1">
    <property type="entry name" value="PENTATRICOPEPTIDE REPEAT (PPR) SUPERFAMILY PROTEIN"/>
    <property type="match status" value="1"/>
</dbReference>
<feature type="compositionally biased region" description="Polar residues" evidence="1">
    <location>
        <begin position="657"/>
        <end position="667"/>
    </location>
</feature>
<reference evidence="2" key="1">
    <citation type="submission" date="2024-03" db="EMBL/GenBank/DDBJ databases">
        <title>WGS assembly of Saponaria officinalis var. Norfolk2.</title>
        <authorList>
            <person name="Jenkins J."/>
            <person name="Shu S."/>
            <person name="Grimwood J."/>
            <person name="Barry K."/>
            <person name="Goodstein D."/>
            <person name="Schmutz J."/>
            <person name="Leebens-Mack J."/>
            <person name="Osbourn A."/>
        </authorList>
    </citation>
    <scope>NUCLEOTIDE SEQUENCE [LARGE SCALE GENOMIC DNA]</scope>
    <source>
        <strain evidence="2">JIC</strain>
    </source>
</reference>
<dbReference type="PANTHER" id="PTHR35746">
    <property type="entry name" value="PENTATRICOPEPTIDE REPEAT (PPR) SUPERFAMILY PROTEIN"/>
    <property type="match status" value="1"/>
</dbReference>
<organism evidence="2 3">
    <name type="scientific">Saponaria officinalis</name>
    <name type="common">Common soapwort</name>
    <name type="synonym">Lychnis saponaria</name>
    <dbReference type="NCBI Taxonomy" id="3572"/>
    <lineage>
        <taxon>Eukaryota</taxon>
        <taxon>Viridiplantae</taxon>
        <taxon>Streptophyta</taxon>
        <taxon>Embryophyta</taxon>
        <taxon>Tracheophyta</taxon>
        <taxon>Spermatophyta</taxon>
        <taxon>Magnoliopsida</taxon>
        <taxon>eudicotyledons</taxon>
        <taxon>Gunneridae</taxon>
        <taxon>Pentapetalae</taxon>
        <taxon>Caryophyllales</taxon>
        <taxon>Caryophyllaceae</taxon>
        <taxon>Caryophylleae</taxon>
        <taxon>Saponaria</taxon>
    </lineage>
</organism>
<protein>
    <submittedName>
        <fullName evidence="2">Uncharacterized protein</fullName>
    </submittedName>
</protein>
<feature type="compositionally biased region" description="Basic and acidic residues" evidence="1">
    <location>
        <begin position="232"/>
        <end position="243"/>
    </location>
</feature>
<evidence type="ECO:0000313" key="2">
    <source>
        <dbReference type="EMBL" id="KAK9671395.1"/>
    </source>
</evidence>
<dbReference type="Proteomes" id="UP001443914">
    <property type="component" value="Unassembled WGS sequence"/>
</dbReference>
<feature type="region of interest" description="Disordered" evidence="1">
    <location>
        <begin position="657"/>
        <end position="685"/>
    </location>
</feature>